<dbReference type="EMBL" id="MU006089">
    <property type="protein sequence ID" value="KAF2843511.1"/>
    <property type="molecule type" value="Genomic_DNA"/>
</dbReference>
<reference evidence="3" key="1">
    <citation type="journal article" date="2020" name="Stud. Mycol.">
        <title>101 Dothideomycetes genomes: a test case for predicting lifestyles and emergence of pathogens.</title>
        <authorList>
            <person name="Haridas S."/>
            <person name="Albert R."/>
            <person name="Binder M."/>
            <person name="Bloem J."/>
            <person name="Labutti K."/>
            <person name="Salamov A."/>
            <person name="Andreopoulos B."/>
            <person name="Baker S."/>
            <person name="Barry K."/>
            <person name="Bills G."/>
            <person name="Bluhm B."/>
            <person name="Cannon C."/>
            <person name="Castanera R."/>
            <person name="Culley D."/>
            <person name="Daum C."/>
            <person name="Ezra D."/>
            <person name="Gonzalez J."/>
            <person name="Henrissat B."/>
            <person name="Kuo A."/>
            <person name="Liang C."/>
            <person name="Lipzen A."/>
            <person name="Lutzoni F."/>
            <person name="Magnuson J."/>
            <person name="Mondo S."/>
            <person name="Nolan M."/>
            <person name="Ohm R."/>
            <person name="Pangilinan J."/>
            <person name="Park H.-J."/>
            <person name="Ramirez L."/>
            <person name="Alfaro M."/>
            <person name="Sun H."/>
            <person name="Tritt A."/>
            <person name="Yoshinaga Y."/>
            <person name="Zwiers L.-H."/>
            <person name="Turgeon B."/>
            <person name="Goodwin S."/>
            <person name="Spatafora J."/>
            <person name="Crous P."/>
            <person name="Grigoriev I."/>
        </authorList>
    </citation>
    <scope>NUCLEOTIDE SEQUENCE</scope>
    <source>
        <strain evidence="3">CBS 101060</strain>
    </source>
</reference>
<evidence type="ECO:0000313" key="4">
    <source>
        <dbReference type="Proteomes" id="UP000799429"/>
    </source>
</evidence>
<dbReference type="AlphaFoldDB" id="A0A9P4SID2"/>
<dbReference type="Proteomes" id="UP000799429">
    <property type="component" value="Unassembled WGS sequence"/>
</dbReference>
<feature type="compositionally biased region" description="Basic and acidic residues" evidence="2">
    <location>
        <begin position="259"/>
        <end position="274"/>
    </location>
</feature>
<feature type="region of interest" description="Disordered" evidence="2">
    <location>
        <begin position="238"/>
        <end position="274"/>
    </location>
</feature>
<feature type="compositionally biased region" description="Low complexity" evidence="2">
    <location>
        <begin position="477"/>
        <end position="486"/>
    </location>
</feature>
<feature type="coiled-coil region" evidence="1">
    <location>
        <begin position="53"/>
        <end position="101"/>
    </location>
</feature>
<feature type="region of interest" description="Disordered" evidence="2">
    <location>
        <begin position="445"/>
        <end position="487"/>
    </location>
</feature>
<evidence type="ECO:0000256" key="2">
    <source>
        <dbReference type="SAM" id="MobiDB-lite"/>
    </source>
</evidence>
<accession>A0A9P4SID2</accession>
<feature type="compositionally biased region" description="Basic and acidic residues" evidence="2">
    <location>
        <begin position="552"/>
        <end position="564"/>
    </location>
</feature>
<protein>
    <submittedName>
        <fullName evidence="3">Uncharacterized protein</fullName>
    </submittedName>
</protein>
<evidence type="ECO:0000313" key="3">
    <source>
        <dbReference type="EMBL" id="KAF2843511.1"/>
    </source>
</evidence>
<dbReference type="PANTHER" id="PTHR42041:SF1">
    <property type="entry name" value="DNA ENDONUCLEASE ACTIVATOR CTP1 C-TERMINAL DOMAIN-CONTAINING PROTEIN"/>
    <property type="match status" value="1"/>
</dbReference>
<organism evidence="3 4">
    <name type="scientific">Patellaria atrata CBS 101060</name>
    <dbReference type="NCBI Taxonomy" id="1346257"/>
    <lineage>
        <taxon>Eukaryota</taxon>
        <taxon>Fungi</taxon>
        <taxon>Dikarya</taxon>
        <taxon>Ascomycota</taxon>
        <taxon>Pezizomycotina</taxon>
        <taxon>Dothideomycetes</taxon>
        <taxon>Dothideomycetes incertae sedis</taxon>
        <taxon>Patellariales</taxon>
        <taxon>Patellariaceae</taxon>
        <taxon>Patellaria</taxon>
    </lineage>
</organism>
<evidence type="ECO:0000256" key="1">
    <source>
        <dbReference type="SAM" id="Coils"/>
    </source>
</evidence>
<feature type="region of interest" description="Disordered" evidence="2">
    <location>
        <begin position="365"/>
        <end position="385"/>
    </location>
</feature>
<dbReference type="OrthoDB" id="4495335at2759"/>
<feature type="coiled-coil region" evidence="1">
    <location>
        <begin position="277"/>
        <end position="304"/>
    </location>
</feature>
<proteinExistence type="predicted"/>
<keyword evidence="1" id="KW-0175">Coiled coil</keyword>
<feature type="region of interest" description="Disordered" evidence="2">
    <location>
        <begin position="1"/>
        <end position="27"/>
    </location>
</feature>
<comment type="caution">
    <text evidence="3">The sequence shown here is derived from an EMBL/GenBank/DDBJ whole genome shotgun (WGS) entry which is preliminary data.</text>
</comment>
<sequence>MVQSPSLPDLGPDPFRTHSRNNSDANVQGMVARFNALEIRDHKEAMRRDEIAIRRSEMAREMAELELLKVKEEKAAIEKDSRRIREEARKMKKEIEEGKDRERKVAKRLEVVMEELYRAKDTHGHAQALYEKEIRRARKEAFKSSSAIVKVQEELKATRNTLRITESGLQSEKMKLAKREQEAFSAQYQLIAVQSEWDKARERITIVEQERDALKTSLKEEEVARIAAEGSIALPTTNLEDEDDEFASPVRSPRKHRRFGSDKENVSPQRRGDIKVVQELQEELEAERRRRKNAEEQIDFMKMECQFQCCSCRIAEQNRMHYVHDDSYAEEIERIKASVPHDITPPGSPHAEDEMEIEDTVIRKTSAARDPSPSEPQEPMDRTPINEDIEMAFSPSTGTFHRIPSPLKQLHSISEAMSEYASTTTPETPIIPATELDCSPVIETEREAESEQAEQSTTFHDKTEDEPESEIQQSYDQPQTPIQTHPHPIREIRTITTTTTIPIQFSPYPAHTIHSHPMSTPKNITNLTTPRTISNVPSQSAATKLAFSADPTEVKENRDPETGEKNMPPPGTGMVGGPLIDREAALEQIRQRRGRARSMAAGQATPRRQMVEGVVRRDISAPAFGAMGKGP</sequence>
<name>A0A9P4SID2_9PEZI</name>
<feature type="region of interest" description="Disordered" evidence="2">
    <location>
        <begin position="538"/>
        <end position="615"/>
    </location>
</feature>
<dbReference type="PANTHER" id="PTHR42041">
    <property type="entry name" value="DNA ENDONUCLEASE ACTIVATOR CTP1 C-TERMINAL DOMAIN-CONTAINING PROTEIN"/>
    <property type="match status" value="1"/>
</dbReference>
<keyword evidence="4" id="KW-1185">Reference proteome</keyword>
<gene>
    <name evidence="3" type="ORF">M501DRAFT_1006059</name>
</gene>